<evidence type="ECO:0000313" key="7">
    <source>
        <dbReference type="EMBL" id="TCU53839.1"/>
    </source>
</evidence>
<dbReference type="InterPro" id="IPR013324">
    <property type="entry name" value="RNA_pol_sigma_r3/r4-like"/>
</dbReference>
<dbReference type="EMBL" id="SMBP01000025">
    <property type="protein sequence ID" value="TCU53839.1"/>
    <property type="molecule type" value="Genomic_DNA"/>
</dbReference>
<keyword evidence="2" id="KW-0805">Transcription regulation</keyword>
<dbReference type="InterPro" id="IPR007627">
    <property type="entry name" value="RNA_pol_sigma70_r2"/>
</dbReference>
<keyword evidence="4" id="KW-0804">Transcription</keyword>
<keyword evidence="3" id="KW-0731">Sigma factor</keyword>
<sequence>MVEHGEAVYTLEELLAEYGDMIYRIAMHNMRHKADAEDIVQDIYIKLLHNMPSFQNAEMQKKWIIRVTINTCHDRWRYLRLRTAFSLDERYDVMEEHKQEYGLLYYVRELPEKYRNVIYLHYYEGYSVTEIAEILHRKEATILTWLHRGRIKLKERYEGGEEHVG</sequence>
<dbReference type="CDD" id="cd06171">
    <property type="entry name" value="Sigma70_r4"/>
    <property type="match status" value="1"/>
</dbReference>
<dbReference type="GO" id="GO:0003677">
    <property type="term" value="F:DNA binding"/>
    <property type="evidence" value="ECO:0007669"/>
    <property type="project" value="InterPro"/>
</dbReference>
<dbReference type="SUPFAM" id="SSF88946">
    <property type="entry name" value="Sigma2 domain of RNA polymerase sigma factors"/>
    <property type="match status" value="1"/>
</dbReference>
<accession>A0A4R3SYZ9</accession>
<feature type="domain" description="RNA polymerase sigma-70 region 2" evidence="5">
    <location>
        <begin position="15"/>
        <end position="79"/>
    </location>
</feature>
<evidence type="ECO:0000256" key="4">
    <source>
        <dbReference type="ARBA" id="ARBA00023163"/>
    </source>
</evidence>
<dbReference type="RefSeq" id="WP_132225584.1">
    <property type="nucleotide sequence ID" value="NZ_JANKBG010000024.1"/>
</dbReference>
<dbReference type="GO" id="GO:0016987">
    <property type="term" value="F:sigma factor activity"/>
    <property type="evidence" value="ECO:0007669"/>
    <property type="project" value="UniProtKB-KW"/>
</dbReference>
<dbReference type="PANTHER" id="PTHR43133">
    <property type="entry name" value="RNA POLYMERASE ECF-TYPE SIGMA FACTO"/>
    <property type="match status" value="1"/>
</dbReference>
<keyword evidence="8" id="KW-1185">Reference proteome</keyword>
<evidence type="ECO:0000259" key="6">
    <source>
        <dbReference type="Pfam" id="PF08281"/>
    </source>
</evidence>
<comment type="caution">
    <text evidence="7">The sequence shown here is derived from an EMBL/GenBank/DDBJ whole genome shotgun (WGS) entry which is preliminary data.</text>
</comment>
<dbReference type="InterPro" id="IPR014284">
    <property type="entry name" value="RNA_pol_sigma-70_dom"/>
</dbReference>
<dbReference type="GO" id="GO:0006352">
    <property type="term" value="P:DNA-templated transcription initiation"/>
    <property type="evidence" value="ECO:0007669"/>
    <property type="project" value="InterPro"/>
</dbReference>
<evidence type="ECO:0000256" key="3">
    <source>
        <dbReference type="ARBA" id="ARBA00023082"/>
    </source>
</evidence>
<dbReference type="InterPro" id="IPR039425">
    <property type="entry name" value="RNA_pol_sigma-70-like"/>
</dbReference>
<name>A0A4R3SYZ9_9FIRM</name>
<evidence type="ECO:0000256" key="2">
    <source>
        <dbReference type="ARBA" id="ARBA00023015"/>
    </source>
</evidence>
<dbReference type="InterPro" id="IPR013249">
    <property type="entry name" value="RNA_pol_sigma70_r4_t2"/>
</dbReference>
<proteinExistence type="inferred from homology"/>
<dbReference type="InterPro" id="IPR036388">
    <property type="entry name" value="WH-like_DNA-bd_sf"/>
</dbReference>
<reference evidence="7 8" key="1">
    <citation type="submission" date="2019-03" db="EMBL/GenBank/DDBJ databases">
        <title>Genomic Encyclopedia of Type Strains, Phase IV (KMG-IV): sequencing the most valuable type-strain genomes for metagenomic binning, comparative biology and taxonomic classification.</title>
        <authorList>
            <person name="Goeker M."/>
        </authorList>
    </citation>
    <scope>NUCLEOTIDE SEQUENCE [LARGE SCALE GENOMIC DNA]</scope>
    <source>
        <strain evidence="7 8">DSM 29481</strain>
    </source>
</reference>
<evidence type="ECO:0000259" key="5">
    <source>
        <dbReference type="Pfam" id="PF04542"/>
    </source>
</evidence>
<dbReference type="Proteomes" id="UP000295773">
    <property type="component" value="Unassembled WGS sequence"/>
</dbReference>
<evidence type="ECO:0000313" key="8">
    <source>
        <dbReference type="Proteomes" id="UP000295773"/>
    </source>
</evidence>
<dbReference type="SUPFAM" id="SSF88659">
    <property type="entry name" value="Sigma3 and sigma4 domains of RNA polymerase sigma factors"/>
    <property type="match status" value="1"/>
</dbReference>
<evidence type="ECO:0000256" key="1">
    <source>
        <dbReference type="ARBA" id="ARBA00010641"/>
    </source>
</evidence>
<comment type="similarity">
    <text evidence="1">Belongs to the sigma-70 factor family. ECF subfamily.</text>
</comment>
<organism evidence="7 8">
    <name type="scientific">Longicatena caecimuris</name>
    <dbReference type="NCBI Taxonomy" id="1796635"/>
    <lineage>
        <taxon>Bacteria</taxon>
        <taxon>Bacillati</taxon>
        <taxon>Bacillota</taxon>
        <taxon>Erysipelotrichia</taxon>
        <taxon>Erysipelotrichales</taxon>
        <taxon>Erysipelotrichaceae</taxon>
        <taxon>Longicatena</taxon>
    </lineage>
</organism>
<dbReference type="Gene3D" id="1.10.10.10">
    <property type="entry name" value="Winged helix-like DNA-binding domain superfamily/Winged helix DNA-binding domain"/>
    <property type="match status" value="1"/>
</dbReference>
<dbReference type="PANTHER" id="PTHR43133:SF60">
    <property type="entry name" value="RNA POLYMERASE SIGMA FACTOR SIGV"/>
    <property type="match status" value="1"/>
</dbReference>
<feature type="domain" description="RNA polymerase sigma factor 70 region 4 type 2" evidence="6">
    <location>
        <begin position="106"/>
        <end position="153"/>
    </location>
</feature>
<dbReference type="Pfam" id="PF08281">
    <property type="entry name" value="Sigma70_r4_2"/>
    <property type="match status" value="1"/>
</dbReference>
<dbReference type="AlphaFoldDB" id="A0A4R3SYZ9"/>
<dbReference type="Gene3D" id="1.10.1740.10">
    <property type="match status" value="1"/>
</dbReference>
<dbReference type="NCBIfam" id="TIGR02937">
    <property type="entry name" value="sigma70-ECF"/>
    <property type="match status" value="1"/>
</dbReference>
<dbReference type="InterPro" id="IPR013325">
    <property type="entry name" value="RNA_pol_sigma_r2"/>
</dbReference>
<dbReference type="Pfam" id="PF04542">
    <property type="entry name" value="Sigma70_r2"/>
    <property type="match status" value="1"/>
</dbReference>
<gene>
    <name evidence="7" type="ORF">EDD61_1254</name>
</gene>
<protein>
    <submittedName>
        <fullName evidence="7">RNA polymerase sigma-70 factor (ECF subfamily)</fullName>
    </submittedName>
</protein>